<dbReference type="EMBL" id="JACTUZ010000006">
    <property type="protein sequence ID" value="MBC9175963.1"/>
    <property type="molecule type" value="Genomic_DNA"/>
</dbReference>
<sequence length="83" mass="8706">MMPTTDAVGMAKKPLSLTTGTAWSLIVGSSAAPLPQCPKVQHPGRMPPSPQFGQHFFPALLAFMAGLDGRTSREAGAGWLAWA</sequence>
<gene>
    <name evidence="1" type="ORF">IBL25_03260</name>
</gene>
<reference evidence="1 2" key="1">
    <citation type="journal article" date="2009" name="Int. J. Syst. Evol. Microbiol.">
        <title>Transfer of Teichococcus ludipueritiae and Muricoccus roseus to the genus Roseomonas, as Roseomonas ludipueritiae comb. nov. and Roseomonas rosea comb. nov., respectively, and emended description of the genus Roseomonas.</title>
        <authorList>
            <person name="Sanchez-Porro C."/>
            <person name="Gallego V."/>
            <person name="Busse H.J."/>
            <person name="Kampfer P."/>
            <person name="Ventosa A."/>
        </authorList>
    </citation>
    <scope>NUCLEOTIDE SEQUENCE [LARGE SCALE GENOMIC DNA]</scope>
    <source>
        <strain evidence="1 2">DSM 14915</strain>
    </source>
</reference>
<proteinExistence type="predicted"/>
<name>A0ABR7R2U0_9PROT</name>
<keyword evidence="2" id="KW-1185">Reference proteome</keyword>
<evidence type="ECO:0000313" key="1">
    <source>
        <dbReference type="EMBL" id="MBC9175963.1"/>
    </source>
</evidence>
<organism evidence="1 2">
    <name type="scientific">Pseudoroseomonas ludipueritiae</name>
    <dbReference type="NCBI Taxonomy" id="198093"/>
    <lineage>
        <taxon>Bacteria</taxon>
        <taxon>Pseudomonadati</taxon>
        <taxon>Pseudomonadota</taxon>
        <taxon>Alphaproteobacteria</taxon>
        <taxon>Acetobacterales</taxon>
        <taxon>Acetobacteraceae</taxon>
        <taxon>Pseudoroseomonas</taxon>
    </lineage>
</organism>
<comment type="caution">
    <text evidence="1">The sequence shown here is derived from an EMBL/GenBank/DDBJ whole genome shotgun (WGS) entry which is preliminary data.</text>
</comment>
<evidence type="ECO:0000313" key="2">
    <source>
        <dbReference type="Proteomes" id="UP000603940"/>
    </source>
</evidence>
<dbReference type="Proteomes" id="UP000603940">
    <property type="component" value="Unassembled WGS sequence"/>
</dbReference>
<protein>
    <submittedName>
        <fullName evidence="1">Uncharacterized protein</fullName>
    </submittedName>
</protein>
<accession>A0ABR7R2U0</accession>
<dbReference type="RefSeq" id="WP_187777127.1">
    <property type="nucleotide sequence ID" value="NZ_JACTUZ010000006.1"/>
</dbReference>